<gene>
    <name evidence="10" type="ORF">GCM10017790_18910</name>
</gene>
<evidence type="ECO:0000256" key="8">
    <source>
        <dbReference type="SAM" id="Phobius"/>
    </source>
</evidence>
<keyword evidence="11" id="KW-1185">Reference proteome</keyword>
<keyword evidence="8" id="KW-1133">Transmembrane helix</keyword>
<sequence length="429" mass="46062">MKIIEEIGRYRVERLLGTGAFASVWLARDDILGSSVAVKVLADNWSSRMDVRDRFRTEARLLRQADSDRVLRVLDIGELPDGRPYFVTPFADGGSLEERLDGPMAPEVALPILLEVAEAVCVLHGMDVVHRDLKPSNVLFQGDRVVLADLGLAKALAQGSGLTQMAGSPGYMAPEQAKQAGIVDERTDVYGLGALAHRLLTGAVVGDPSAVTLPRTLNAVIRKALQPDPAKRWPTMRAFADGLRGNAKPAKRRWLPYLCACVIAAAGATWWLVPRETPAAPPPAATPPAVDPALCRADELRIYHNDADNGTGNENRWYAALLIEATTRTCDVFGYPQDFRLVTATGPLPRKVGDGTGEPKRVTLVPGEGMAEVSMSWSRETVDGSAAPTPVRAEFTVPGTGTRYVLPWGLGPVGDEGQLEIGPIGPAVN</sequence>
<keyword evidence="8" id="KW-0812">Transmembrane</keyword>
<evidence type="ECO:0000256" key="5">
    <source>
        <dbReference type="ARBA" id="ARBA00022777"/>
    </source>
</evidence>
<keyword evidence="2" id="KW-0723">Serine/threonine-protein kinase</keyword>
<evidence type="ECO:0000313" key="10">
    <source>
        <dbReference type="EMBL" id="GHH10140.1"/>
    </source>
</evidence>
<keyword evidence="8" id="KW-0472">Membrane</keyword>
<evidence type="ECO:0000256" key="6">
    <source>
        <dbReference type="ARBA" id="ARBA00022840"/>
    </source>
</evidence>
<dbReference type="PROSITE" id="PS00107">
    <property type="entry name" value="PROTEIN_KINASE_ATP"/>
    <property type="match status" value="1"/>
</dbReference>
<feature type="binding site" evidence="7">
    <location>
        <position position="39"/>
    </location>
    <ligand>
        <name>ATP</name>
        <dbReference type="ChEBI" id="CHEBI:30616"/>
    </ligand>
</feature>
<dbReference type="EC" id="2.7.11.1" evidence="1"/>
<dbReference type="Pfam" id="PF14016">
    <property type="entry name" value="DUF4232"/>
    <property type="match status" value="1"/>
</dbReference>
<keyword evidence="4 7" id="KW-0547">Nucleotide-binding</keyword>
<accession>A0ABQ3LJJ6</accession>
<keyword evidence="3" id="KW-0808">Transferase</keyword>
<dbReference type="InterPro" id="IPR025326">
    <property type="entry name" value="DUF4232"/>
</dbReference>
<evidence type="ECO:0000256" key="2">
    <source>
        <dbReference type="ARBA" id="ARBA00022527"/>
    </source>
</evidence>
<evidence type="ECO:0000256" key="4">
    <source>
        <dbReference type="ARBA" id="ARBA00022741"/>
    </source>
</evidence>
<keyword evidence="6 7" id="KW-0067">ATP-binding</keyword>
<dbReference type="Pfam" id="PF00069">
    <property type="entry name" value="Pkinase"/>
    <property type="match status" value="1"/>
</dbReference>
<dbReference type="PANTHER" id="PTHR43289:SF6">
    <property type="entry name" value="SERINE_THREONINE-PROTEIN KINASE NEKL-3"/>
    <property type="match status" value="1"/>
</dbReference>
<keyword evidence="5" id="KW-0418">Kinase</keyword>
<dbReference type="EMBL" id="BNAY01000002">
    <property type="protein sequence ID" value="GHH10140.1"/>
    <property type="molecule type" value="Genomic_DNA"/>
</dbReference>
<organism evidence="10 11">
    <name type="scientific">Amycolatopsis oliviviridis</name>
    <dbReference type="NCBI Taxonomy" id="1471590"/>
    <lineage>
        <taxon>Bacteria</taxon>
        <taxon>Bacillati</taxon>
        <taxon>Actinomycetota</taxon>
        <taxon>Actinomycetes</taxon>
        <taxon>Pseudonocardiales</taxon>
        <taxon>Pseudonocardiaceae</taxon>
        <taxon>Amycolatopsis</taxon>
    </lineage>
</organism>
<evidence type="ECO:0000256" key="3">
    <source>
        <dbReference type="ARBA" id="ARBA00022679"/>
    </source>
</evidence>
<dbReference type="SMART" id="SM00220">
    <property type="entry name" value="S_TKc"/>
    <property type="match status" value="1"/>
</dbReference>
<reference evidence="11" key="1">
    <citation type="journal article" date="2019" name="Int. J. Syst. Evol. Microbiol.">
        <title>The Global Catalogue of Microorganisms (GCM) 10K type strain sequencing project: providing services to taxonomists for standard genome sequencing and annotation.</title>
        <authorList>
            <consortium name="The Broad Institute Genomics Platform"/>
            <consortium name="The Broad Institute Genome Sequencing Center for Infectious Disease"/>
            <person name="Wu L."/>
            <person name="Ma J."/>
        </authorList>
    </citation>
    <scope>NUCLEOTIDE SEQUENCE [LARGE SCALE GENOMIC DNA]</scope>
    <source>
        <strain evidence="11">CGMCC 4.7683</strain>
    </source>
</reference>
<dbReference type="PROSITE" id="PS00108">
    <property type="entry name" value="PROTEIN_KINASE_ST"/>
    <property type="match status" value="1"/>
</dbReference>
<evidence type="ECO:0000256" key="1">
    <source>
        <dbReference type="ARBA" id="ARBA00012513"/>
    </source>
</evidence>
<dbReference type="Gene3D" id="1.10.510.10">
    <property type="entry name" value="Transferase(Phosphotransferase) domain 1"/>
    <property type="match status" value="1"/>
</dbReference>
<dbReference type="Gene3D" id="3.30.200.20">
    <property type="entry name" value="Phosphorylase Kinase, domain 1"/>
    <property type="match status" value="1"/>
</dbReference>
<dbReference type="CDD" id="cd14014">
    <property type="entry name" value="STKc_PknB_like"/>
    <property type="match status" value="1"/>
</dbReference>
<name>A0ABQ3LJJ6_9PSEU</name>
<evidence type="ECO:0000256" key="7">
    <source>
        <dbReference type="PROSITE-ProRule" id="PRU10141"/>
    </source>
</evidence>
<dbReference type="InterPro" id="IPR017441">
    <property type="entry name" value="Protein_kinase_ATP_BS"/>
</dbReference>
<comment type="caution">
    <text evidence="10">The sequence shown here is derived from an EMBL/GenBank/DDBJ whole genome shotgun (WGS) entry which is preliminary data.</text>
</comment>
<evidence type="ECO:0000313" key="11">
    <source>
        <dbReference type="Proteomes" id="UP000635387"/>
    </source>
</evidence>
<dbReference type="RefSeq" id="WP_191253863.1">
    <property type="nucleotide sequence ID" value="NZ_BNAY01000002.1"/>
</dbReference>
<dbReference type="InterPro" id="IPR000719">
    <property type="entry name" value="Prot_kinase_dom"/>
</dbReference>
<protein>
    <recommendedName>
        <fullName evidence="1">non-specific serine/threonine protein kinase</fullName>
        <ecNumber evidence="1">2.7.11.1</ecNumber>
    </recommendedName>
</protein>
<dbReference type="SUPFAM" id="SSF56112">
    <property type="entry name" value="Protein kinase-like (PK-like)"/>
    <property type="match status" value="1"/>
</dbReference>
<dbReference type="PROSITE" id="PS50011">
    <property type="entry name" value="PROTEIN_KINASE_DOM"/>
    <property type="match status" value="1"/>
</dbReference>
<dbReference type="InterPro" id="IPR008271">
    <property type="entry name" value="Ser/Thr_kinase_AS"/>
</dbReference>
<proteinExistence type="predicted"/>
<dbReference type="InterPro" id="IPR011009">
    <property type="entry name" value="Kinase-like_dom_sf"/>
</dbReference>
<feature type="transmembrane region" description="Helical" evidence="8">
    <location>
        <begin position="254"/>
        <end position="273"/>
    </location>
</feature>
<dbReference type="PANTHER" id="PTHR43289">
    <property type="entry name" value="MITOGEN-ACTIVATED PROTEIN KINASE KINASE KINASE 20-RELATED"/>
    <property type="match status" value="1"/>
</dbReference>
<evidence type="ECO:0000259" key="9">
    <source>
        <dbReference type="PROSITE" id="PS50011"/>
    </source>
</evidence>
<dbReference type="Proteomes" id="UP000635387">
    <property type="component" value="Unassembled WGS sequence"/>
</dbReference>
<feature type="domain" description="Protein kinase" evidence="9">
    <location>
        <begin position="10"/>
        <end position="258"/>
    </location>
</feature>